<dbReference type="Proteomes" id="UP000283530">
    <property type="component" value="Unassembled WGS sequence"/>
</dbReference>
<feature type="domain" description="Glycosyltransferase N-terminal" evidence="2">
    <location>
        <begin position="65"/>
        <end position="114"/>
    </location>
</feature>
<dbReference type="GO" id="GO:0080043">
    <property type="term" value="F:quercetin 3-O-glucosyltransferase activity"/>
    <property type="evidence" value="ECO:0007669"/>
    <property type="project" value="TreeGrafter"/>
</dbReference>
<protein>
    <submittedName>
        <fullName evidence="3">UDP-glycosyltransferase 85K12</fullName>
    </submittedName>
</protein>
<proteinExistence type="inferred from homology"/>
<reference evidence="3 4" key="1">
    <citation type="journal article" date="2019" name="Nat. Plants">
        <title>Stout camphor tree genome fills gaps in understanding of flowering plant genome evolution.</title>
        <authorList>
            <person name="Chaw S.M."/>
            <person name="Liu Y.C."/>
            <person name="Wu Y.W."/>
            <person name="Wang H.Y."/>
            <person name="Lin C.I."/>
            <person name="Wu C.S."/>
            <person name="Ke H.M."/>
            <person name="Chang L.Y."/>
            <person name="Hsu C.Y."/>
            <person name="Yang H.T."/>
            <person name="Sudianto E."/>
            <person name="Hsu M.H."/>
            <person name="Wu K.P."/>
            <person name="Wang L.N."/>
            <person name="Leebens-Mack J.H."/>
            <person name="Tsai I.J."/>
        </authorList>
    </citation>
    <scope>NUCLEOTIDE SEQUENCE [LARGE SCALE GENOMIC DNA]</scope>
    <source>
        <strain evidence="4">cv. Chaw 1501</strain>
        <tissue evidence="3">Young leaves</tissue>
    </source>
</reference>
<name>A0A443PAI9_9MAGN</name>
<dbReference type="Gene3D" id="3.40.50.2000">
    <property type="entry name" value="Glycogen Phosphorylase B"/>
    <property type="match status" value="1"/>
</dbReference>
<keyword evidence="3" id="KW-0808">Transferase</keyword>
<dbReference type="Pfam" id="PF26168">
    <property type="entry name" value="Glyco_transf_N"/>
    <property type="match status" value="1"/>
</dbReference>
<evidence type="ECO:0000313" key="4">
    <source>
        <dbReference type="Proteomes" id="UP000283530"/>
    </source>
</evidence>
<gene>
    <name evidence="3" type="ORF">CKAN_01674400</name>
</gene>
<dbReference type="InterPro" id="IPR058980">
    <property type="entry name" value="Glyco_transf_N"/>
</dbReference>
<dbReference type="SUPFAM" id="SSF53756">
    <property type="entry name" value="UDP-Glycosyltransferase/glycogen phosphorylase"/>
    <property type="match status" value="1"/>
</dbReference>
<dbReference type="GO" id="GO:0080044">
    <property type="term" value="F:quercetin 7-O-glucosyltransferase activity"/>
    <property type="evidence" value="ECO:0007669"/>
    <property type="project" value="TreeGrafter"/>
</dbReference>
<dbReference type="AlphaFoldDB" id="A0A443PAI9"/>
<evidence type="ECO:0000259" key="2">
    <source>
        <dbReference type="Pfam" id="PF26168"/>
    </source>
</evidence>
<accession>A0A443PAI9</accession>
<comment type="similarity">
    <text evidence="1">Belongs to the UDP-glycosyltransferase family.</text>
</comment>
<dbReference type="PANTHER" id="PTHR11926:SF774">
    <property type="entry name" value="UDP-GLYCOSYLTRANSFERASE 85A1-RELATED"/>
    <property type="match status" value="1"/>
</dbReference>
<keyword evidence="4" id="KW-1185">Reference proteome</keyword>
<evidence type="ECO:0000313" key="3">
    <source>
        <dbReference type="EMBL" id="RWR87787.1"/>
    </source>
</evidence>
<dbReference type="EMBL" id="QPKB01000006">
    <property type="protein sequence ID" value="RWR87787.1"/>
    <property type="molecule type" value="Genomic_DNA"/>
</dbReference>
<evidence type="ECO:0000256" key="1">
    <source>
        <dbReference type="ARBA" id="ARBA00009995"/>
    </source>
</evidence>
<dbReference type="PANTHER" id="PTHR11926">
    <property type="entry name" value="GLUCOSYL/GLUCURONOSYL TRANSFERASES"/>
    <property type="match status" value="1"/>
</dbReference>
<sequence>MGRLELLEKERVIFATRVPSTLTTDTGVFSAPVLGSLTVDKGVKDQKRWKRKGERYIEEMKKPHVVCIPAPAQGHINPVMQLAKLLHSRGFFITFVNTDFTHRCQGQESLEFLDGFALKS</sequence>
<comment type="caution">
    <text evidence="3">The sequence shown here is derived from an EMBL/GenBank/DDBJ whole genome shotgun (WGS) entry which is preliminary data.</text>
</comment>
<organism evidence="3 4">
    <name type="scientific">Cinnamomum micranthum f. kanehirae</name>
    <dbReference type="NCBI Taxonomy" id="337451"/>
    <lineage>
        <taxon>Eukaryota</taxon>
        <taxon>Viridiplantae</taxon>
        <taxon>Streptophyta</taxon>
        <taxon>Embryophyta</taxon>
        <taxon>Tracheophyta</taxon>
        <taxon>Spermatophyta</taxon>
        <taxon>Magnoliopsida</taxon>
        <taxon>Magnoliidae</taxon>
        <taxon>Laurales</taxon>
        <taxon>Lauraceae</taxon>
        <taxon>Cinnamomum</taxon>
    </lineage>
</organism>
<dbReference type="OrthoDB" id="5835829at2759"/>